<dbReference type="STRING" id="2017.SAMN05444320_107141"/>
<evidence type="ECO:0000313" key="3">
    <source>
        <dbReference type="Proteomes" id="UP000184501"/>
    </source>
</evidence>
<dbReference type="EMBL" id="FQVN01000007">
    <property type="protein sequence ID" value="SHG24134.1"/>
    <property type="molecule type" value="Genomic_DNA"/>
</dbReference>
<sequence length="169" mass="18587">MARETLDSLRAELADEIRANQAAVDAMDEAAAEHLGINRTDLRCLDVLMRLGSARPGELGVTLGLTTGSVTALLDRLERLGYATRSPDPTDRRKVVVRPTTQANRRAKALYGPIAEDGHRFLARYSRTELEVLLDFLRRSRALQEEHVARIRATRPGGAGSRASAAKRT</sequence>
<dbReference type="PANTHER" id="PTHR33164:SF106">
    <property type="entry name" value="TRANSCRIPTIONAL REGULATORY PROTEIN"/>
    <property type="match status" value="1"/>
</dbReference>
<dbReference type="Proteomes" id="UP000184501">
    <property type="component" value="Unassembled WGS sequence"/>
</dbReference>
<accession>A0A1M5I736</accession>
<dbReference type="InterPro" id="IPR036388">
    <property type="entry name" value="WH-like_DNA-bd_sf"/>
</dbReference>
<evidence type="ECO:0000259" key="1">
    <source>
        <dbReference type="PROSITE" id="PS50995"/>
    </source>
</evidence>
<dbReference type="Pfam" id="PF12802">
    <property type="entry name" value="MarR_2"/>
    <property type="match status" value="1"/>
</dbReference>
<reference evidence="2 3" key="1">
    <citation type="submission" date="2016-11" db="EMBL/GenBank/DDBJ databases">
        <authorList>
            <person name="Jaros S."/>
            <person name="Januszkiewicz K."/>
            <person name="Wedrychowicz H."/>
        </authorList>
    </citation>
    <scope>NUCLEOTIDE SEQUENCE [LARGE SCALE GENOMIC DNA]</scope>
    <source>
        <strain evidence="2 3">DSM 44523</strain>
    </source>
</reference>
<gene>
    <name evidence="2" type="ORF">SAMN05444320_107141</name>
</gene>
<dbReference type="PRINTS" id="PR00598">
    <property type="entry name" value="HTHMARR"/>
</dbReference>
<dbReference type="GO" id="GO:0003700">
    <property type="term" value="F:DNA-binding transcription factor activity"/>
    <property type="evidence" value="ECO:0007669"/>
    <property type="project" value="InterPro"/>
</dbReference>
<dbReference type="OrthoDB" id="3577304at2"/>
<proteinExistence type="predicted"/>
<feature type="domain" description="HTH marR-type" evidence="1">
    <location>
        <begin position="1"/>
        <end position="142"/>
    </location>
</feature>
<dbReference type="InterPro" id="IPR036390">
    <property type="entry name" value="WH_DNA-bd_sf"/>
</dbReference>
<organism evidence="2 3">
    <name type="scientific">Streptoalloteichus hindustanus</name>
    <dbReference type="NCBI Taxonomy" id="2017"/>
    <lineage>
        <taxon>Bacteria</taxon>
        <taxon>Bacillati</taxon>
        <taxon>Actinomycetota</taxon>
        <taxon>Actinomycetes</taxon>
        <taxon>Pseudonocardiales</taxon>
        <taxon>Pseudonocardiaceae</taxon>
        <taxon>Streptoalloteichus</taxon>
    </lineage>
</organism>
<dbReference type="RefSeq" id="WP_073486464.1">
    <property type="nucleotide sequence ID" value="NZ_FQVN01000007.1"/>
</dbReference>
<keyword evidence="3" id="KW-1185">Reference proteome</keyword>
<name>A0A1M5I736_STRHI</name>
<evidence type="ECO:0000313" key="2">
    <source>
        <dbReference type="EMBL" id="SHG24134.1"/>
    </source>
</evidence>
<dbReference type="InterPro" id="IPR000835">
    <property type="entry name" value="HTH_MarR-typ"/>
</dbReference>
<dbReference type="PROSITE" id="PS50995">
    <property type="entry name" value="HTH_MARR_2"/>
    <property type="match status" value="1"/>
</dbReference>
<dbReference type="PANTHER" id="PTHR33164">
    <property type="entry name" value="TRANSCRIPTIONAL REGULATOR, MARR FAMILY"/>
    <property type="match status" value="1"/>
</dbReference>
<keyword evidence="2" id="KW-0238">DNA-binding</keyword>
<protein>
    <submittedName>
        <fullName evidence="2">DNA-binding transcriptional regulator, MarR family</fullName>
    </submittedName>
</protein>
<dbReference type="AlphaFoldDB" id="A0A1M5I736"/>
<dbReference type="Gene3D" id="1.10.10.10">
    <property type="entry name" value="Winged helix-like DNA-binding domain superfamily/Winged helix DNA-binding domain"/>
    <property type="match status" value="1"/>
</dbReference>
<dbReference type="GO" id="GO:0006950">
    <property type="term" value="P:response to stress"/>
    <property type="evidence" value="ECO:0007669"/>
    <property type="project" value="TreeGrafter"/>
</dbReference>
<dbReference type="InterPro" id="IPR039422">
    <property type="entry name" value="MarR/SlyA-like"/>
</dbReference>
<dbReference type="GO" id="GO:0003677">
    <property type="term" value="F:DNA binding"/>
    <property type="evidence" value="ECO:0007669"/>
    <property type="project" value="UniProtKB-KW"/>
</dbReference>
<dbReference type="SUPFAM" id="SSF46785">
    <property type="entry name" value="Winged helix' DNA-binding domain"/>
    <property type="match status" value="1"/>
</dbReference>
<dbReference type="SMART" id="SM00347">
    <property type="entry name" value="HTH_MARR"/>
    <property type="match status" value="1"/>
</dbReference>